<keyword evidence="3" id="KW-1185">Reference proteome</keyword>
<proteinExistence type="predicted"/>
<protein>
    <submittedName>
        <fullName evidence="2">Endonuclease</fullName>
    </submittedName>
</protein>
<keyword evidence="2" id="KW-0378">Hydrolase</keyword>
<keyword evidence="2" id="KW-0540">Nuclease</keyword>
<dbReference type="Gene3D" id="1.10.720.10">
    <property type="match status" value="1"/>
</dbReference>
<dbReference type="Pfam" id="PF02945">
    <property type="entry name" value="Endonuclease_7"/>
    <property type="match status" value="1"/>
</dbReference>
<reference evidence="3" key="1">
    <citation type="submission" date="2018-01" db="EMBL/GenBank/DDBJ databases">
        <title>Direct submission.</title>
        <authorList>
            <person name="Ciacci N."/>
        </authorList>
    </citation>
    <scope>NUCLEOTIDE SEQUENCE [LARGE SCALE GENOMIC DNA]</scope>
</reference>
<evidence type="ECO:0000259" key="1">
    <source>
        <dbReference type="Pfam" id="PF09124"/>
    </source>
</evidence>
<evidence type="ECO:0000313" key="3">
    <source>
        <dbReference type="Proteomes" id="UP000240294"/>
    </source>
</evidence>
<accession>A0A2I6UFD9</accession>
<dbReference type="InterPro" id="IPR038563">
    <property type="entry name" value="Endonuclease_7_sf"/>
</dbReference>
<sequence length="157" mass="17922">MLLAGKLYKEEKQRLFDLQGGVCPLCKRPLDNDVQANHLDHDHALSGPQAGKVRALLCNLCNVTEGMMKHKFNRSGLKGQDIDYLVWLKELVAYLEKDYSGANTHPEYVTDKSKEFGRLSKEEMVQEMLKAGFVYNESDTKTKLQASFKKQLRKSLK</sequence>
<dbReference type="InterPro" id="IPR004211">
    <property type="entry name" value="Endonuclease_7"/>
</dbReference>
<gene>
    <name evidence="2" type="ORF">vBKpnF48_67</name>
</gene>
<keyword evidence="2" id="KW-0255">Endonuclease</keyword>
<dbReference type="GO" id="GO:0004519">
    <property type="term" value="F:endonuclease activity"/>
    <property type="evidence" value="ECO:0007669"/>
    <property type="project" value="UniProtKB-KW"/>
</dbReference>
<dbReference type="SUPFAM" id="SSF68918">
    <property type="entry name" value="Recombination endonuclease VII, C-terminal and dimerization domains"/>
    <property type="match status" value="1"/>
</dbReference>
<dbReference type="Pfam" id="PF09124">
    <property type="entry name" value="Endonuc-dimeris"/>
    <property type="match status" value="1"/>
</dbReference>
<dbReference type="InterPro" id="IPR036309">
    <property type="entry name" value="T4_recomb_endonuclease_dim_sf"/>
</dbReference>
<feature type="domain" description="T4 recombination endonuclease VII dimerisation" evidence="1">
    <location>
        <begin position="105"/>
        <end position="157"/>
    </location>
</feature>
<dbReference type="Proteomes" id="UP000240294">
    <property type="component" value="Genome"/>
</dbReference>
<dbReference type="SUPFAM" id="SSF54060">
    <property type="entry name" value="His-Me finger endonucleases"/>
    <property type="match status" value="1"/>
</dbReference>
<dbReference type="Gene3D" id="3.40.1800.10">
    <property type="entry name" value="His-Me finger endonucleases"/>
    <property type="match status" value="1"/>
</dbReference>
<dbReference type="InterPro" id="IPR044925">
    <property type="entry name" value="His-Me_finger_sf"/>
</dbReference>
<dbReference type="InterPro" id="IPR015208">
    <property type="entry name" value="T4_recomb_endonuclease_dimer"/>
</dbReference>
<organism evidence="2 3">
    <name type="scientific">Klebsiella phage vB_Kpn_F48</name>
    <dbReference type="NCBI Taxonomy" id="2070028"/>
    <lineage>
        <taxon>Viruses</taxon>
        <taxon>Duplodnaviria</taxon>
        <taxon>Heunggongvirae</taxon>
        <taxon>Uroviricota</taxon>
        <taxon>Caudoviricetes</taxon>
        <taxon>Marfavirus</taxon>
        <taxon>Marfavirus F48</taxon>
    </lineage>
</organism>
<name>A0A2I6UFD9_9CAUD</name>
<evidence type="ECO:0000313" key="2">
    <source>
        <dbReference type="EMBL" id="AUO78692.1"/>
    </source>
</evidence>
<dbReference type="EMBL" id="MG746602">
    <property type="protein sequence ID" value="AUO78692.1"/>
    <property type="molecule type" value="Genomic_DNA"/>
</dbReference>